<keyword evidence="6" id="KW-0808">Transferase</keyword>
<dbReference type="GO" id="GO:0050071">
    <property type="term" value="F:phosphatidylglycerol lysyltransferase activity"/>
    <property type="evidence" value="ECO:0007669"/>
    <property type="project" value="UniProtKB-EC"/>
</dbReference>
<dbReference type="PANTHER" id="PTHR37693">
    <property type="entry name" value="PHOSPHATIDYLGLYCEROL LYSYLTRANSFERASE"/>
    <property type="match status" value="1"/>
</dbReference>
<name>A0A1J0GDD4_9CLOT</name>
<keyword evidence="8" id="KW-1185">Reference proteome</keyword>
<gene>
    <name evidence="6" type="primary">mprF</name>
    <name evidence="7" type="ORF">A7L45_02465</name>
</gene>
<feature type="transmembrane region" description="Helical" evidence="6">
    <location>
        <begin position="40"/>
        <end position="61"/>
    </location>
</feature>
<comment type="catalytic activity">
    <reaction evidence="6">
        <text>L-lysyl-tRNA(Lys) + a 1,2-diacyl-sn-glycero-3-phospho-(1'-sn-glycerol) = a 1,2-diacyl-sn-glycero-3-phospho-1'-(3'-O-L-lysyl)-sn-glycerol + tRNA(Lys)</text>
        <dbReference type="Rhea" id="RHEA:10668"/>
        <dbReference type="Rhea" id="RHEA-COMP:9696"/>
        <dbReference type="Rhea" id="RHEA-COMP:9697"/>
        <dbReference type="ChEBI" id="CHEBI:64716"/>
        <dbReference type="ChEBI" id="CHEBI:75792"/>
        <dbReference type="ChEBI" id="CHEBI:78442"/>
        <dbReference type="ChEBI" id="CHEBI:78529"/>
        <dbReference type="EC" id="2.3.2.3"/>
    </reaction>
</comment>
<evidence type="ECO:0000256" key="5">
    <source>
        <dbReference type="ARBA" id="ARBA00023136"/>
    </source>
</evidence>
<proteinExistence type="inferred from homology"/>
<dbReference type="KEGG" id="ceu:A7L45_02465"/>
<comment type="similarity">
    <text evidence="6">Belongs to the LPG synthase family.</text>
</comment>
<feature type="transmembrane region" description="Helical" evidence="6">
    <location>
        <begin position="307"/>
        <end position="326"/>
    </location>
</feature>
<comment type="function">
    <text evidence="6">Catalyzes the transfer of a lysyl group from L-lysyl-tRNA(Lys) to membrane-bound phosphatidylglycerol (PG), which produces lysylphosphatidylglycerol (LPG), a major component of the bacterial membrane with a positive net charge. LPG synthesis contributes to bacterial virulence as it is involved in the resistance mechanism against cationic antimicrobial peptides (CAMP) produces by the host's immune system (defensins, cathelicidins) and by the competing microorganisms.</text>
</comment>
<keyword evidence="6" id="KW-0046">Antibiotic resistance</keyword>
<evidence type="ECO:0000313" key="7">
    <source>
        <dbReference type="EMBL" id="APC39008.1"/>
    </source>
</evidence>
<sequence length="329" mass="37499">MKKYKFNLILGIASVGIFILLIIFTHGWMDLIHQMKNLHIQWLIAAIFSMFLYWVCEARILQVTVFLMKKDYKFKEAFKVTLIGQYFNSITPFASGGQPMQLYALTKQGLAAGKAGSALMIKFIMYQAILTIYSLVLIFGKLDFFRRKTSNLFYLIGVGFLVHASVIACLIIFSKYRKLTHKFIMILSRILRKFKFVKNVSKLETDINQNLDQFHDNMQIAKHSKGLIFEAVIYTTLQLTIYFIIPYFIYLSFGMKGASIGSMIAGTAFIMMITAVIPSPGAMGGAEGAFYICFSLFFAASNIMAGILLWRLITFYSCIIFGFYALKKK</sequence>
<dbReference type="GO" id="GO:0006629">
    <property type="term" value="P:lipid metabolic process"/>
    <property type="evidence" value="ECO:0007669"/>
    <property type="project" value="UniProtKB-KW"/>
</dbReference>
<evidence type="ECO:0000256" key="1">
    <source>
        <dbReference type="ARBA" id="ARBA00004651"/>
    </source>
</evidence>
<protein>
    <recommendedName>
        <fullName evidence="6">Phosphatidylglycerol lysyltransferase</fullName>
        <ecNumber evidence="6">2.3.2.3</ecNumber>
    </recommendedName>
    <alternativeName>
        <fullName evidence="6">Lysylphosphatidylglycerol synthase</fullName>
    </alternativeName>
</protein>
<keyword evidence="4 6" id="KW-1133">Transmembrane helix</keyword>
<keyword evidence="3 6" id="KW-0812">Transmembrane</keyword>
<feature type="transmembrane region" description="Helical" evidence="6">
    <location>
        <begin position="7"/>
        <end position="28"/>
    </location>
</feature>
<evidence type="ECO:0000256" key="2">
    <source>
        <dbReference type="ARBA" id="ARBA00022475"/>
    </source>
</evidence>
<dbReference type="Proteomes" id="UP000182569">
    <property type="component" value="Chromosome"/>
</dbReference>
<dbReference type="OrthoDB" id="9810654at2"/>
<organism evidence="7 8">
    <name type="scientific">Clostridium estertheticum subsp. estertheticum</name>
    <dbReference type="NCBI Taxonomy" id="1552"/>
    <lineage>
        <taxon>Bacteria</taxon>
        <taxon>Bacillati</taxon>
        <taxon>Bacillota</taxon>
        <taxon>Clostridia</taxon>
        <taxon>Eubacteriales</taxon>
        <taxon>Clostridiaceae</taxon>
        <taxon>Clostridium</taxon>
    </lineage>
</organism>
<evidence type="ECO:0000256" key="4">
    <source>
        <dbReference type="ARBA" id="ARBA00022989"/>
    </source>
</evidence>
<keyword evidence="2" id="KW-1003">Cell membrane</keyword>
<dbReference type="EMBL" id="CP015756">
    <property type="protein sequence ID" value="APC39008.1"/>
    <property type="molecule type" value="Genomic_DNA"/>
</dbReference>
<dbReference type="PANTHER" id="PTHR37693:SF1">
    <property type="entry name" value="INTEGRAL MEMBRANE PROTEIN"/>
    <property type="match status" value="1"/>
</dbReference>
<dbReference type="NCBIfam" id="TIGR00374">
    <property type="entry name" value="flippase-like domain"/>
    <property type="match status" value="1"/>
</dbReference>
<dbReference type="GO" id="GO:0005886">
    <property type="term" value="C:plasma membrane"/>
    <property type="evidence" value="ECO:0007669"/>
    <property type="project" value="UniProtKB-SubCell"/>
</dbReference>
<dbReference type="InterPro" id="IPR022791">
    <property type="entry name" value="L-PG_synthase/AglD"/>
</dbReference>
<dbReference type="STRING" id="1552.A7L45_02465"/>
<keyword evidence="6" id="KW-0443">Lipid metabolism</keyword>
<keyword evidence="5 6" id="KW-0472">Membrane</keyword>
<dbReference type="AlphaFoldDB" id="A0A1J0GDD4"/>
<evidence type="ECO:0000256" key="3">
    <source>
        <dbReference type="ARBA" id="ARBA00022692"/>
    </source>
</evidence>
<dbReference type="EC" id="2.3.2.3" evidence="6"/>
<dbReference type="Pfam" id="PF03706">
    <property type="entry name" value="LPG_synthase_TM"/>
    <property type="match status" value="1"/>
</dbReference>
<dbReference type="RefSeq" id="WP_071611305.1">
    <property type="nucleotide sequence ID" value="NZ_CP015756.1"/>
</dbReference>
<evidence type="ECO:0000313" key="8">
    <source>
        <dbReference type="Proteomes" id="UP000182569"/>
    </source>
</evidence>
<feature type="transmembrane region" description="Helical" evidence="6">
    <location>
        <begin position="123"/>
        <end position="140"/>
    </location>
</feature>
<reference evidence="8" key="1">
    <citation type="journal article" date="2016" name="Front. Microbiol.">
        <title>Complete Genome Sequence of Clostridium estertheticum DSM 8809, a Microbe Identified in Spoiled Vacuum Packed Beef.</title>
        <authorList>
            <person name="Yu Z."/>
            <person name="Gunn L."/>
            <person name="Brennan E."/>
            <person name="Reid R."/>
            <person name="Wall P.G."/>
            <person name="Gaora O.P."/>
            <person name="Hurley D."/>
            <person name="Bolton D."/>
            <person name="Fanning S."/>
        </authorList>
    </citation>
    <scope>NUCLEOTIDE SEQUENCE [LARGE SCALE GENOMIC DNA]</scope>
    <source>
        <strain evidence="8">DSM 8809</strain>
    </source>
</reference>
<feature type="transmembrane region" description="Helical" evidence="6">
    <location>
        <begin position="227"/>
        <end position="251"/>
    </location>
</feature>
<dbReference type="GO" id="GO:0046677">
    <property type="term" value="P:response to antibiotic"/>
    <property type="evidence" value="ECO:0007669"/>
    <property type="project" value="UniProtKB-KW"/>
</dbReference>
<feature type="transmembrane region" description="Helical" evidence="6">
    <location>
        <begin position="257"/>
        <end position="277"/>
    </location>
</feature>
<evidence type="ECO:0000256" key="6">
    <source>
        <dbReference type="RuleBase" id="RU363042"/>
    </source>
</evidence>
<accession>A0A1J0GDD4</accession>
<comment type="subcellular location">
    <subcellularLocation>
        <location evidence="1 6">Cell membrane</location>
        <topology evidence="1 6">Multi-pass membrane protein</topology>
    </subcellularLocation>
</comment>
<feature type="transmembrane region" description="Helical" evidence="6">
    <location>
        <begin position="152"/>
        <end position="173"/>
    </location>
</feature>